<dbReference type="PANTHER" id="PTHR43042:SF2">
    <property type="entry name" value="SAM-DEPENDENT METHYLTRANSFERASE"/>
    <property type="match status" value="1"/>
</dbReference>
<proteinExistence type="predicted"/>
<dbReference type="EMBL" id="CP006912">
    <property type="protein sequence ID" value="AHB47924.1"/>
    <property type="molecule type" value="Genomic_DNA"/>
</dbReference>
<dbReference type="Gene3D" id="3.40.50.150">
    <property type="entry name" value="Vaccinia Virus protein VP39"/>
    <property type="match status" value="1"/>
</dbReference>
<keyword evidence="2" id="KW-1185">Reference proteome</keyword>
<accession>V5SD94</accession>
<dbReference type="Gene3D" id="2.60.40.1180">
    <property type="entry name" value="Golgi alpha-mannosidase II"/>
    <property type="match status" value="1"/>
</dbReference>
<dbReference type="Pfam" id="PF03602">
    <property type="entry name" value="Cons_hypoth95"/>
    <property type="match status" value="1"/>
</dbReference>
<sequence length="296" mass="32406">MSGLNLIRTEGPSGYALIDSGAGRKLERFGSIVVDRPEPQALWCRSLGTEAWGAAHGVFSASGDDEEKGKWRLDKRVPESWPVAVRDVTLTCRLRGLWHLGLFPEQLPHWEWMLGEIARVEGERPRVLNLFAYTGAASLLAARAGAEVTHVDASKAAIQWARDNQAASGLGDAPIRWILDDAAKFVAREARRGRTYHVILVDPPKFGRGPGGEVWDLFQSLPDLLKTIVSLLAPDRSAMILTVYAIRASALAFEQLAADVLRGRGGHFDTGELALAVRGEPQRPAVPTSLFVRWTS</sequence>
<dbReference type="PATRIC" id="fig|1029756.8.peg.1108"/>
<protein>
    <submittedName>
        <fullName evidence="1">SAM-dependent methyltransferase</fullName>
    </submittedName>
</protein>
<dbReference type="STRING" id="1029756.W911_05255"/>
<dbReference type="GO" id="GO:0032259">
    <property type="term" value="P:methylation"/>
    <property type="evidence" value="ECO:0007669"/>
    <property type="project" value="UniProtKB-KW"/>
</dbReference>
<dbReference type="SUPFAM" id="SSF53335">
    <property type="entry name" value="S-adenosyl-L-methionine-dependent methyltransferases"/>
    <property type="match status" value="1"/>
</dbReference>
<dbReference type="OrthoDB" id="9805492at2"/>
<organism evidence="1 2">
    <name type="scientific">Hyphomicrobium nitrativorans NL23</name>
    <dbReference type="NCBI Taxonomy" id="1029756"/>
    <lineage>
        <taxon>Bacteria</taxon>
        <taxon>Pseudomonadati</taxon>
        <taxon>Pseudomonadota</taxon>
        <taxon>Alphaproteobacteria</taxon>
        <taxon>Hyphomicrobiales</taxon>
        <taxon>Hyphomicrobiaceae</taxon>
        <taxon>Hyphomicrobium</taxon>
    </lineage>
</organism>
<name>V5SD94_9HYPH</name>
<keyword evidence="1" id="KW-0808">Transferase</keyword>
<dbReference type="InterPro" id="IPR029063">
    <property type="entry name" value="SAM-dependent_MTases_sf"/>
</dbReference>
<dbReference type="PANTHER" id="PTHR43042">
    <property type="entry name" value="SAM-DEPENDENT METHYLTRANSFERASE"/>
    <property type="match status" value="1"/>
</dbReference>
<dbReference type="RefSeq" id="WP_023786453.1">
    <property type="nucleotide sequence ID" value="NC_022997.1"/>
</dbReference>
<evidence type="ECO:0000313" key="1">
    <source>
        <dbReference type="EMBL" id="AHB47924.1"/>
    </source>
</evidence>
<evidence type="ECO:0000313" key="2">
    <source>
        <dbReference type="Proteomes" id="UP000018542"/>
    </source>
</evidence>
<dbReference type="AlphaFoldDB" id="V5SD94"/>
<reference evidence="1 2" key="1">
    <citation type="journal article" date="2014" name="Genome Announc.">
        <title>Complete Genome Sequence of Hyphomicrobium nitrativorans Strain NL23, a Denitrifying Bacterium Isolated from Biofilm of a Methanol-Fed Denitrification System Treating Seawater at the Montreal Biodome.</title>
        <authorList>
            <person name="Martineau C."/>
            <person name="Villeneuve C."/>
            <person name="Mauffrey F."/>
            <person name="Villemur R."/>
        </authorList>
    </citation>
    <scope>NUCLEOTIDE SEQUENCE [LARGE SCALE GENOMIC DNA]</scope>
    <source>
        <strain evidence="1">NL23</strain>
    </source>
</reference>
<keyword evidence="1" id="KW-0489">Methyltransferase</keyword>
<dbReference type="Proteomes" id="UP000018542">
    <property type="component" value="Chromosome"/>
</dbReference>
<dbReference type="CDD" id="cd02440">
    <property type="entry name" value="AdoMet_MTases"/>
    <property type="match status" value="1"/>
</dbReference>
<gene>
    <name evidence="1" type="ORF">W911_05255</name>
</gene>
<dbReference type="KEGG" id="hni:W911_05255"/>
<dbReference type="GO" id="GO:0008168">
    <property type="term" value="F:methyltransferase activity"/>
    <property type="evidence" value="ECO:0007669"/>
    <property type="project" value="UniProtKB-KW"/>
</dbReference>
<dbReference type="InterPro" id="IPR013780">
    <property type="entry name" value="Glyco_hydro_b"/>
</dbReference>
<dbReference type="HOGENOM" id="CLU_051804_1_0_5"/>